<evidence type="ECO:0000313" key="1">
    <source>
        <dbReference type="EMBL" id="KGN62751.1"/>
    </source>
</evidence>
<dbReference type="Gramene" id="KGN62751">
    <property type="protein sequence ID" value="KGN62751"/>
    <property type="gene ID" value="Csa_2G370500"/>
</dbReference>
<sequence>MDPNCSQNNKSFLLKSSTTLQLPALFFPIHWLKFCGVQFEFESSICRTATVFRFQISSLREKLAPFHISYFRIYL</sequence>
<accession>A0A0A0LRV1</accession>
<protein>
    <submittedName>
        <fullName evidence="1">Uncharacterized protein</fullName>
    </submittedName>
</protein>
<reference evidence="1 2" key="3">
    <citation type="journal article" date="2010" name="BMC Genomics">
        <title>Transcriptome sequencing and comparative analysis of cucumber flowers with different sex types.</title>
        <authorList>
            <person name="Guo S."/>
            <person name="Zheng Y."/>
            <person name="Joung J.G."/>
            <person name="Liu S."/>
            <person name="Zhang Z."/>
            <person name="Crasta O.R."/>
            <person name="Sobral B.W."/>
            <person name="Xu Y."/>
            <person name="Huang S."/>
            <person name="Fei Z."/>
        </authorList>
    </citation>
    <scope>NUCLEOTIDE SEQUENCE [LARGE SCALE GENOMIC DNA]</scope>
    <source>
        <strain evidence="2">cv. 9930</strain>
    </source>
</reference>
<dbReference type="EMBL" id="CM002923">
    <property type="protein sequence ID" value="KGN62751.1"/>
    <property type="molecule type" value="Genomic_DNA"/>
</dbReference>
<evidence type="ECO:0000313" key="2">
    <source>
        <dbReference type="Proteomes" id="UP000029981"/>
    </source>
</evidence>
<reference evidence="1 2" key="4">
    <citation type="journal article" date="2011" name="BMC Genomics">
        <title>RNA-Seq improves annotation of protein-coding genes in the cucumber genome.</title>
        <authorList>
            <person name="Li Z."/>
            <person name="Zhang Z."/>
            <person name="Yan P."/>
            <person name="Huang S."/>
            <person name="Fei Z."/>
            <person name="Lin K."/>
        </authorList>
    </citation>
    <scope>NUCLEOTIDE SEQUENCE [LARGE SCALE GENOMIC DNA]</scope>
    <source>
        <strain evidence="2">cv. 9930</strain>
    </source>
</reference>
<reference evidence="1 2" key="1">
    <citation type="journal article" date="2009" name="Nat. Genet.">
        <title>The genome of the cucumber, Cucumis sativus L.</title>
        <authorList>
            <person name="Huang S."/>
            <person name="Li R."/>
            <person name="Zhang Z."/>
            <person name="Li L."/>
            <person name="Gu X."/>
            <person name="Fan W."/>
            <person name="Lucas W.J."/>
            <person name="Wang X."/>
            <person name="Xie B."/>
            <person name="Ni P."/>
            <person name="Ren Y."/>
            <person name="Zhu H."/>
            <person name="Li J."/>
            <person name="Lin K."/>
            <person name="Jin W."/>
            <person name="Fei Z."/>
            <person name="Li G."/>
            <person name="Staub J."/>
            <person name="Kilian A."/>
            <person name="van der Vossen E.A."/>
            <person name="Wu Y."/>
            <person name="Guo J."/>
            <person name="He J."/>
            <person name="Jia Z."/>
            <person name="Ren Y."/>
            <person name="Tian G."/>
            <person name="Lu Y."/>
            <person name="Ruan J."/>
            <person name="Qian W."/>
            <person name="Wang M."/>
            <person name="Huang Q."/>
            <person name="Li B."/>
            <person name="Xuan Z."/>
            <person name="Cao J."/>
            <person name="Asan"/>
            <person name="Wu Z."/>
            <person name="Zhang J."/>
            <person name="Cai Q."/>
            <person name="Bai Y."/>
            <person name="Zhao B."/>
            <person name="Han Y."/>
            <person name="Li Y."/>
            <person name="Li X."/>
            <person name="Wang S."/>
            <person name="Shi Q."/>
            <person name="Liu S."/>
            <person name="Cho W.K."/>
            <person name="Kim J.Y."/>
            <person name="Xu Y."/>
            <person name="Heller-Uszynska K."/>
            <person name="Miao H."/>
            <person name="Cheng Z."/>
            <person name="Zhang S."/>
            <person name="Wu J."/>
            <person name="Yang Y."/>
            <person name="Kang H."/>
            <person name="Li M."/>
            <person name="Liang H."/>
            <person name="Ren X."/>
            <person name="Shi Z."/>
            <person name="Wen M."/>
            <person name="Jian M."/>
            <person name="Yang H."/>
            <person name="Zhang G."/>
            <person name="Yang Z."/>
            <person name="Chen R."/>
            <person name="Liu S."/>
            <person name="Li J."/>
            <person name="Ma L."/>
            <person name="Liu H."/>
            <person name="Zhou Y."/>
            <person name="Zhao J."/>
            <person name="Fang X."/>
            <person name="Li G."/>
            <person name="Fang L."/>
            <person name="Li Y."/>
            <person name="Liu D."/>
            <person name="Zheng H."/>
            <person name="Zhang Y."/>
            <person name="Qin N."/>
            <person name="Li Z."/>
            <person name="Yang G."/>
            <person name="Yang S."/>
            <person name="Bolund L."/>
            <person name="Kristiansen K."/>
            <person name="Zheng H."/>
            <person name="Li S."/>
            <person name="Zhang X."/>
            <person name="Yang H."/>
            <person name="Wang J."/>
            <person name="Sun R."/>
            <person name="Zhang B."/>
            <person name="Jiang S."/>
            <person name="Wang J."/>
            <person name="Du Y."/>
            <person name="Li S."/>
        </authorList>
    </citation>
    <scope>NUCLEOTIDE SEQUENCE [LARGE SCALE GENOMIC DNA]</scope>
    <source>
        <strain evidence="2">cv. 9930</strain>
    </source>
</reference>
<dbReference type="Proteomes" id="UP000029981">
    <property type="component" value="Chromosome 2"/>
</dbReference>
<organism evidence="1 2">
    <name type="scientific">Cucumis sativus</name>
    <name type="common">Cucumber</name>
    <dbReference type="NCBI Taxonomy" id="3659"/>
    <lineage>
        <taxon>Eukaryota</taxon>
        <taxon>Viridiplantae</taxon>
        <taxon>Streptophyta</taxon>
        <taxon>Embryophyta</taxon>
        <taxon>Tracheophyta</taxon>
        <taxon>Spermatophyta</taxon>
        <taxon>Magnoliopsida</taxon>
        <taxon>eudicotyledons</taxon>
        <taxon>Gunneridae</taxon>
        <taxon>Pentapetalae</taxon>
        <taxon>rosids</taxon>
        <taxon>fabids</taxon>
        <taxon>Cucurbitales</taxon>
        <taxon>Cucurbitaceae</taxon>
        <taxon>Benincaseae</taxon>
        <taxon>Cucumis</taxon>
    </lineage>
</organism>
<gene>
    <name evidence="1" type="ORF">Csa_2G370500</name>
</gene>
<reference evidence="1 2" key="2">
    <citation type="journal article" date="2009" name="PLoS ONE">
        <title>An integrated genetic and cytogenetic map of the cucumber genome.</title>
        <authorList>
            <person name="Ren Y."/>
            <person name="Zhang Z."/>
            <person name="Liu J."/>
            <person name="Staub J.E."/>
            <person name="Han Y."/>
            <person name="Cheng Z."/>
            <person name="Li X."/>
            <person name="Lu J."/>
            <person name="Miao H."/>
            <person name="Kang H."/>
            <person name="Xie B."/>
            <person name="Gu X."/>
            <person name="Wang X."/>
            <person name="Du Y."/>
            <person name="Jin W."/>
            <person name="Huang S."/>
        </authorList>
    </citation>
    <scope>NUCLEOTIDE SEQUENCE [LARGE SCALE GENOMIC DNA]</scope>
    <source>
        <strain evidence="2">cv. 9930</strain>
    </source>
</reference>
<keyword evidence="2" id="KW-1185">Reference proteome</keyword>
<proteinExistence type="predicted"/>
<dbReference type="AlphaFoldDB" id="A0A0A0LRV1"/>
<name>A0A0A0LRV1_CUCSA</name>